<organism evidence="3">
    <name type="scientific">Daucus carota subsp. sativus</name>
    <name type="common">Carrot</name>
    <dbReference type="NCBI Taxonomy" id="79200"/>
    <lineage>
        <taxon>Eukaryota</taxon>
        <taxon>Viridiplantae</taxon>
        <taxon>Streptophyta</taxon>
        <taxon>Embryophyta</taxon>
        <taxon>Tracheophyta</taxon>
        <taxon>Spermatophyta</taxon>
        <taxon>Magnoliopsida</taxon>
        <taxon>eudicotyledons</taxon>
        <taxon>Gunneridae</taxon>
        <taxon>Pentapetalae</taxon>
        <taxon>asterids</taxon>
        <taxon>campanulids</taxon>
        <taxon>Apiales</taxon>
        <taxon>Apiaceae</taxon>
        <taxon>Apioideae</taxon>
        <taxon>Scandiceae</taxon>
        <taxon>Daucinae</taxon>
        <taxon>Daucus</taxon>
        <taxon>Daucus sect. Daucus</taxon>
    </lineage>
</organism>
<comment type="caution">
    <text evidence="3">The sequence shown here is derived from an EMBL/GenBank/DDBJ whole genome shotgun (WGS) entry which is preliminary data.</text>
</comment>
<dbReference type="AlphaFoldDB" id="A0A161XVG0"/>
<keyword evidence="1" id="KW-0472">Membrane</keyword>
<reference evidence="3" key="1">
    <citation type="journal article" date="2016" name="Nat. Genet.">
        <title>A high-quality carrot genome assembly provides new insights into carotenoid accumulation and asterid genome evolution.</title>
        <authorList>
            <person name="Iorizzo M."/>
            <person name="Ellison S."/>
            <person name="Senalik D."/>
            <person name="Zeng P."/>
            <person name="Satapoomin P."/>
            <person name="Huang J."/>
            <person name="Bowman M."/>
            <person name="Iovene M."/>
            <person name="Sanseverino W."/>
            <person name="Cavagnaro P."/>
            <person name="Yildiz M."/>
            <person name="Macko-Podgorni A."/>
            <person name="Moranska E."/>
            <person name="Grzebelus E."/>
            <person name="Grzebelus D."/>
            <person name="Ashrafi H."/>
            <person name="Zheng Z."/>
            <person name="Cheng S."/>
            <person name="Spooner D."/>
            <person name="Van Deynze A."/>
            <person name="Simon P."/>
        </authorList>
    </citation>
    <scope>NUCLEOTIDE SEQUENCE [LARGE SCALE GENOMIC DNA]</scope>
    <source>
        <tissue evidence="3">Leaf</tissue>
    </source>
</reference>
<dbReference type="PROSITE" id="PS51846">
    <property type="entry name" value="CNNM"/>
    <property type="match status" value="1"/>
</dbReference>
<keyword evidence="1" id="KW-0812">Transmembrane</keyword>
<dbReference type="Gramene" id="KZM95766">
    <property type="protein sequence ID" value="KZM95766"/>
    <property type="gene ID" value="DCAR_019008"/>
</dbReference>
<evidence type="ECO:0000256" key="1">
    <source>
        <dbReference type="PROSITE-ProRule" id="PRU01193"/>
    </source>
</evidence>
<sequence length="55" mass="6059">MYVFASLGLVLFAGLMADLTLGLVSLGLVDLEVFIKSGRPQDRKHDGEYYLLLIS</sequence>
<name>A0A161XVG0_DAUCS</name>
<evidence type="ECO:0000259" key="2">
    <source>
        <dbReference type="PROSITE" id="PS51846"/>
    </source>
</evidence>
<feature type="domain" description="CNNM transmembrane" evidence="2">
    <location>
        <begin position="1"/>
        <end position="55"/>
    </location>
</feature>
<proteinExistence type="predicted"/>
<accession>A0A161XVG0</accession>
<dbReference type="InterPro" id="IPR002550">
    <property type="entry name" value="CNNM"/>
</dbReference>
<protein>
    <recommendedName>
        <fullName evidence="2">CNNM transmembrane domain-containing protein</fullName>
    </recommendedName>
</protein>
<keyword evidence="1" id="KW-1133">Transmembrane helix</keyword>
<gene>
    <name evidence="3" type="ORF">DCAR_019008</name>
</gene>
<dbReference type="EMBL" id="LNRQ01000005">
    <property type="protein sequence ID" value="KZM95766.1"/>
    <property type="molecule type" value="Genomic_DNA"/>
</dbReference>
<dbReference type="STRING" id="79200.A0A161XVG0"/>
<dbReference type="GO" id="GO:0016020">
    <property type="term" value="C:membrane"/>
    <property type="evidence" value="ECO:0007669"/>
    <property type="project" value="UniProtKB-UniRule"/>
</dbReference>
<evidence type="ECO:0000313" key="3">
    <source>
        <dbReference type="EMBL" id="KZM95766.1"/>
    </source>
</evidence>